<dbReference type="InterPro" id="IPR050164">
    <property type="entry name" value="Peptidase_C19"/>
</dbReference>
<dbReference type="OrthoDB" id="289038at2759"/>
<dbReference type="GO" id="GO:0004843">
    <property type="term" value="F:cysteine-type deubiquitinase activity"/>
    <property type="evidence" value="ECO:0007669"/>
    <property type="project" value="UniProtKB-UniRule"/>
</dbReference>
<dbReference type="InterPro" id="IPR018200">
    <property type="entry name" value="USP_CS"/>
</dbReference>
<dbReference type="InterPro" id="IPR001394">
    <property type="entry name" value="Peptidase_C19_UCH"/>
</dbReference>
<proteinExistence type="inferred from homology"/>
<evidence type="ECO:0000256" key="2">
    <source>
        <dbReference type="SAM" id="MobiDB-lite"/>
    </source>
</evidence>
<comment type="caution">
    <text evidence="4">The sequence shown here is derived from an EMBL/GenBank/DDBJ whole genome shotgun (WGS) entry which is preliminary data.</text>
</comment>
<keyword evidence="1" id="KW-0833">Ubl conjugation pathway</keyword>
<keyword evidence="1" id="KW-0788">Thiol protease</keyword>
<feature type="compositionally biased region" description="Low complexity" evidence="2">
    <location>
        <begin position="28"/>
        <end position="49"/>
    </location>
</feature>
<feature type="compositionally biased region" description="Polar residues" evidence="2">
    <location>
        <begin position="585"/>
        <end position="607"/>
    </location>
</feature>
<name>A0A2R5GZX8_9STRA</name>
<dbReference type="InterPro" id="IPR038765">
    <property type="entry name" value="Papain-like_cys_pep_sf"/>
</dbReference>
<dbReference type="GO" id="GO:0016579">
    <property type="term" value="P:protein deubiquitination"/>
    <property type="evidence" value="ECO:0007669"/>
    <property type="project" value="InterPro"/>
</dbReference>
<keyword evidence="5" id="KW-1185">Reference proteome</keyword>
<feature type="compositionally biased region" description="Polar residues" evidence="2">
    <location>
        <begin position="614"/>
        <end position="635"/>
    </location>
</feature>
<feature type="compositionally biased region" description="Basic residues" evidence="2">
    <location>
        <begin position="326"/>
        <end position="336"/>
    </location>
</feature>
<dbReference type="GO" id="GO:0005829">
    <property type="term" value="C:cytosol"/>
    <property type="evidence" value="ECO:0007669"/>
    <property type="project" value="TreeGrafter"/>
</dbReference>
<feature type="region of interest" description="Disordered" evidence="2">
    <location>
        <begin position="296"/>
        <end position="339"/>
    </location>
</feature>
<dbReference type="PANTHER" id="PTHR24006">
    <property type="entry name" value="UBIQUITIN CARBOXYL-TERMINAL HYDROLASE"/>
    <property type="match status" value="1"/>
</dbReference>
<dbReference type="InterPro" id="IPR028889">
    <property type="entry name" value="USP"/>
</dbReference>
<feature type="region of interest" description="Disordered" evidence="2">
    <location>
        <begin position="1"/>
        <end position="58"/>
    </location>
</feature>
<organism evidence="4 5">
    <name type="scientific">Hondaea fermentalgiana</name>
    <dbReference type="NCBI Taxonomy" id="2315210"/>
    <lineage>
        <taxon>Eukaryota</taxon>
        <taxon>Sar</taxon>
        <taxon>Stramenopiles</taxon>
        <taxon>Bigyra</taxon>
        <taxon>Labyrinthulomycetes</taxon>
        <taxon>Thraustochytrida</taxon>
        <taxon>Thraustochytriidae</taxon>
        <taxon>Hondaea</taxon>
    </lineage>
</organism>
<gene>
    <name evidence="4" type="ORF">FCC1311_098372</name>
</gene>
<dbReference type="PROSITE" id="PS00973">
    <property type="entry name" value="USP_2"/>
    <property type="match status" value="1"/>
</dbReference>
<feature type="region of interest" description="Disordered" evidence="2">
    <location>
        <begin position="548"/>
        <end position="636"/>
    </location>
</feature>
<dbReference type="Proteomes" id="UP000241890">
    <property type="component" value="Unassembled WGS sequence"/>
</dbReference>
<sequence length="827" mass="89254">MACAKTQQREGNKKTATSGANSGKPTDTKTGCSSSSNNSNSGGNNGKTKNGTDRHSKPRYGHNGAFVCEHIGAAAEGFEVVELSNFWSTCLAESRQWGRTVDTSGPQAFEPKEALHAKTHDPVQPPENATLREMFPSIHKNTSGPRLRCLRCNSDIPSKGDQSLCCPKCPAGTVLAADLDLLQVYCAACGDIVYHVDFDAARCHALLSSGNRGRFRVLEPGLGLRGMCNLGNTCYMNSVLQVLAQQPNVRDYFLSGEHNSICSVARAIRNSPECQTLDRTLHAVLSRARDELEAKAKAAREEKIDTKNEPTTSKTGKRNAPQSRKAPSRSKRRKKPVNVLRTWAQERDGVFLARYGITWLRPWSSYAEITQKRNESSDAVDSSSTSGGLDLPSFAAAPSTTNGGDAGPAAATGLPASLDPKIALGCIGCELEAMIKDMYCGTLMTQPILLNHFLYSTWQHAPWLSGYMQQDAHEFFSFVVNSAHSASGKPDNDVVRIRRDGTRELCDCVMHGTFGGILCSQIQCSACGEVSKSFEPFLDISLDCPTEQDAESASGAGTKESGSKDQAQAGRAEDDKDKDVDESTESPPSSPVKSSNEDNVAPSSTSSEVKDSTKTMAGNGSGTQCNGGANGSTKKASAPIVAAPTASTSNANPSPSARGGVLMRGLSFFAPPITLESMIEKFLAPEMLMAAIECGKCKTRKDKCSKRLRLTSLPPVLCFHIKRFKTNAQTGMAQKSDQSIVFPDTGLDLSKLIEDGDRNPQLFDLCGVVQHTGNIDSGHYFCFILHHGCWYKCDDVFVYRVSRQDVLASQAYMLFYTRRSNPPSTSS</sequence>
<dbReference type="AlphaFoldDB" id="A0A2R5GZX8"/>
<keyword evidence="1" id="KW-0645">Protease</keyword>
<feature type="region of interest" description="Disordered" evidence="2">
    <location>
        <begin position="374"/>
        <end position="408"/>
    </location>
</feature>
<dbReference type="GO" id="GO:0005634">
    <property type="term" value="C:nucleus"/>
    <property type="evidence" value="ECO:0007669"/>
    <property type="project" value="TreeGrafter"/>
</dbReference>
<dbReference type="PROSITE" id="PS50235">
    <property type="entry name" value="USP_3"/>
    <property type="match status" value="1"/>
</dbReference>
<comment type="catalytic activity">
    <reaction evidence="1">
        <text>Thiol-dependent hydrolysis of ester, thioester, amide, peptide and isopeptide bonds formed by the C-terminal Gly of ubiquitin (a 76-residue protein attached to proteins as an intracellular targeting signal).</text>
        <dbReference type="EC" id="3.4.19.12"/>
    </reaction>
</comment>
<feature type="compositionally biased region" description="Basic and acidic residues" evidence="2">
    <location>
        <begin position="296"/>
        <end position="308"/>
    </location>
</feature>
<evidence type="ECO:0000313" key="4">
    <source>
        <dbReference type="EMBL" id="GBG33614.1"/>
    </source>
</evidence>
<feature type="domain" description="USP" evidence="3">
    <location>
        <begin position="225"/>
        <end position="819"/>
    </location>
</feature>
<protein>
    <recommendedName>
        <fullName evidence="1">Ubiquitin carboxyl-terminal hydrolase</fullName>
        <ecNumber evidence="1">3.4.19.12</ecNumber>
    </recommendedName>
</protein>
<feature type="compositionally biased region" description="Basic and acidic residues" evidence="2">
    <location>
        <begin position="571"/>
        <end position="581"/>
    </location>
</feature>
<dbReference type="PANTHER" id="PTHR24006:SF937">
    <property type="entry name" value="UBIQUITIN CARBOXYL-TERMINAL HYDROLASE"/>
    <property type="match status" value="1"/>
</dbReference>
<reference evidence="4 5" key="1">
    <citation type="submission" date="2017-12" db="EMBL/GenBank/DDBJ databases">
        <title>Sequencing, de novo assembly and annotation of complete genome of a new Thraustochytrid species, strain FCC1311.</title>
        <authorList>
            <person name="Sedici K."/>
            <person name="Godart F."/>
            <person name="Aiese Cigliano R."/>
            <person name="Sanseverino W."/>
            <person name="Barakat M."/>
            <person name="Ortet P."/>
            <person name="Marechal E."/>
            <person name="Cagnac O."/>
            <person name="Amato A."/>
        </authorList>
    </citation>
    <scope>NUCLEOTIDE SEQUENCE [LARGE SCALE GENOMIC DNA]</scope>
</reference>
<dbReference type="Pfam" id="PF00443">
    <property type="entry name" value="UCH"/>
    <property type="match status" value="1"/>
</dbReference>
<feature type="compositionally biased region" description="Low complexity" evidence="2">
    <location>
        <begin position="377"/>
        <end position="386"/>
    </location>
</feature>
<evidence type="ECO:0000259" key="3">
    <source>
        <dbReference type="PROSITE" id="PS50235"/>
    </source>
</evidence>
<comment type="similarity">
    <text evidence="1">Belongs to the peptidase C19 family.</text>
</comment>
<keyword evidence="1 4" id="KW-0378">Hydrolase</keyword>
<dbReference type="EC" id="3.4.19.12" evidence="1"/>
<accession>A0A2R5GZX8</accession>
<dbReference type="Gene3D" id="3.90.70.10">
    <property type="entry name" value="Cysteine proteinases"/>
    <property type="match status" value="2"/>
</dbReference>
<dbReference type="EMBL" id="BEYU01000163">
    <property type="protein sequence ID" value="GBG33614.1"/>
    <property type="molecule type" value="Genomic_DNA"/>
</dbReference>
<dbReference type="SUPFAM" id="SSF54001">
    <property type="entry name" value="Cysteine proteinases"/>
    <property type="match status" value="1"/>
</dbReference>
<dbReference type="PROSITE" id="PS00972">
    <property type="entry name" value="USP_1"/>
    <property type="match status" value="1"/>
</dbReference>
<dbReference type="GO" id="GO:0006508">
    <property type="term" value="P:proteolysis"/>
    <property type="evidence" value="ECO:0007669"/>
    <property type="project" value="UniProtKB-KW"/>
</dbReference>
<dbReference type="InParanoid" id="A0A2R5GZX8"/>
<evidence type="ECO:0000313" key="5">
    <source>
        <dbReference type="Proteomes" id="UP000241890"/>
    </source>
</evidence>
<evidence type="ECO:0000256" key="1">
    <source>
        <dbReference type="RuleBase" id="RU366025"/>
    </source>
</evidence>
<feature type="compositionally biased region" description="Polar residues" evidence="2">
    <location>
        <begin position="14"/>
        <end position="25"/>
    </location>
</feature>